<dbReference type="KEGG" id="mta:Moth_0642"/>
<evidence type="ECO:0000313" key="1">
    <source>
        <dbReference type="EMBL" id="ABC18970.1"/>
    </source>
</evidence>
<evidence type="ECO:0008006" key="2">
    <source>
        <dbReference type="Google" id="ProtNLM"/>
    </source>
</evidence>
<dbReference type="eggNOG" id="ENOG5032TWZ">
    <property type="taxonomic scope" value="Bacteria"/>
</dbReference>
<dbReference type="EnsemblBacteria" id="ABC18970">
    <property type="protein sequence ID" value="ABC18970"/>
    <property type="gene ID" value="Moth_0642"/>
</dbReference>
<dbReference type="PATRIC" id="fig|264732.11.peg.687"/>
<proteinExistence type="predicted"/>
<organism evidence="1">
    <name type="scientific">Moorella thermoacetica (strain ATCC 39073 / JCM 9320)</name>
    <dbReference type="NCBI Taxonomy" id="264732"/>
    <lineage>
        <taxon>Bacteria</taxon>
        <taxon>Bacillati</taxon>
        <taxon>Bacillota</taxon>
        <taxon>Clostridia</taxon>
        <taxon>Neomoorellales</taxon>
        <taxon>Neomoorellaceae</taxon>
        <taxon>Neomoorella</taxon>
    </lineage>
</organism>
<sequence length="246" mass="28962">MSRNIIIGFDRPLRPHWIYESLLLARPAQRLAELYAPFEQIVRELTGREGKRKVRTVLFRCFLRDEQNKARVRPNLVLKDLSLQYGLDFMTPIYLFYLVARTEVLRRISDHIFRLYDYGSEIKLGFLKAKMVESFGERDVVLRSARAFIQTLEHFGVVARLDGRLILYRKLPVSEEQAIIMLQLFAADILHSPQISLHHLPAAVFNFFDLPDLRTVAQKYNGELWDYQYRMVDAYLVLHSGDFPER</sequence>
<name>Q2RKR9_MOOTA</name>
<reference evidence="1" key="1">
    <citation type="submission" date="2005-12" db="EMBL/GenBank/DDBJ databases">
        <title>Complete sequence of Moorella thermoacetica ATCC 39073.</title>
        <authorList>
            <consortium name="US DOE Joint Genome Institute"/>
            <person name="Copeland A."/>
            <person name="Lucas S."/>
            <person name="Lapidus A."/>
            <person name="Barry K."/>
            <person name="Detter J.C."/>
            <person name="Glavina T."/>
            <person name="Hammon N."/>
            <person name="Israni S."/>
            <person name="Pitluck S."/>
            <person name="Chertkov O."/>
            <person name="Saunders E.H."/>
            <person name="Brettin T."/>
            <person name="Bruce D."/>
            <person name="Han C."/>
            <person name="Tapia R."/>
            <person name="Gilna P."/>
            <person name="Schmutz J."/>
            <person name="Larimer F."/>
            <person name="Land M."/>
            <person name="Kyrpides N."/>
            <person name="Anderson I."/>
            <person name="Richardson P."/>
            <person name="Ragsdale S."/>
        </authorList>
    </citation>
    <scope>NUCLEOTIDE SEQUENCE</scope>
    <source>
        <strain evidence="1">ATCC 39073</strain>
    </source>
</reference>
<gene>
    <name evidence="1" type="ordered locus">Moth_0642</name>
</gene>
<dbReference type="EMBL" id="CP000232">
    <property type="protein sequence ID" value="ABC18970.1"/>
    <property type="molecule type" value="Genomic_DNA"/>
</dbReference>
<dbReference type="HOGENOM" id="CLU_1128079_0_0_9"/>
<dbReference type="AlphaFoldDB" id="Q2RKR9"/>
<dbReference type="OrthoDB" id="2111893at2"/>
<accession>Q2RKR9</accession>
<protein>
    <recommendedName>
        <fullName evidence="2">DUF1819 family protein</fullName>
    </recommendedName>
</protein>
<dbReference type="STRING" id="264732.Moth_0642"/>